<dbReference type="GO" id="GO:0008233">
    <property type="term" value="F:peptidase activity"/>
    <property type="evidence" value="ECO:0007669"/>
    <property type="project" value="UniProtKB-KW"/>
</dbReference>
<dbReference type="RefSeq" id="WP_253966034.1">
    <property type="nucleotide sequence ID" value="NZ_JAMFTH010000001.1"/>
</dbReference>
<dbReference type="PANTHER" id="PTHR37486:SF1">
    <property type="entry name" value="STRINGENT STARVATION PROTEIN B"/>
    <property type="match status" value="1"/>
</dbReference>
<dbReference type="Pfam" id="PF04386">
    <property type="entry name" value="SspB"/>
    <property type="match status" value="1"/>
</dbReference>
<dbReference type="EMBL" id="JAMFTH010000001">
    <property type="protein sequence ID" value="MCP8897732.1"/>
    <property type="molecule type" value="Genomic_DNA"/>
</dbReference>
<dbReference type="InterPro" id="IPR007481">
    <property type="entry name" value="SspB"/>
</dbReference>
<dbReference type="Gene3D" id="2.30.30.220">
    <property type="entry name" value="SspB-like"/>
    <property type="match status" value="1"/>
</dbReference>
<reference evidence="2" key="2">
    <citation type="submission" date="2023-01" db="EMBL/GenBank/DDBJ databases">
        <title>Gilvimarinus xylanilyticus HB14 isolated from Caulerpa lentillifera aquaculture base in Hainan, China.</title>
        <authorList>
            <person name="Zhang Y.-J."/>
        </authorList>
    </citation>
    <scope>NUCLEOTIDE SEQUENCE</scope>
    <source>
        <strain evidence="2">HB14</strain>
    </source>
</reference>
<reference evidence="2" key="1">
    <citation type="submission" date="2022-05" db="EMBL/GenBank/DDBJ databases">
        <authorList>
            <person name="Sun H.-N."/>
        </authorList>
    </citation>
    <scope>NUCLEOTIDE SEQUENCE</scope>
    <source>
        <strain evidence="2">HB14</strain>
    </source>
</reference>
<dbReference type="AlphaFoldDB" id="A0A9X2KS46"/>
<keyword evidence="2" id="KW-0645">Protease</keyword>
<dbReference type="Proteomes" id="UP001139319">
    <property type="component" value="Unassembled WGS sequence"/>
</dbReference>
<proteinExistence type="predicted"/>
<dbReference type="PIRSF" id="PIRSF005276">
    <property type="entry name" value="SspB"/>
    <property type="match status" value="1"/>
</dbReference>
<evidence type="ECO:0000313" key="3">
    <source>
        <dbReference type="Proteomes" id="UP001139319"/>
    </source>
</evidence>
<dbReference type="GO" id="GO:0006508">
    <property type="term" value="P:proteolysis"/>
    <property type="evidence" value="ECO:0007669"/>
    <property type="project" value="UniProtKB-KW"/>
</dbReference>
<feature type="region of interest" description="Disordered" evidence="1">
    <location>
        <begin position="99"/>
        <end position="133"/>
    </location>
</feature>
<evidence type="ECO:0000313" key="2">
    <source>
        <dbReference type="EMBL" id="MCP8897732.1"/>
    </source>
</evidence>
<feature type="compositionally biased region" description="Basic and acidic residues" evidence="1">
    <location>
        <begin position="117"/>
        <end position="127"/>
    </location>
</feature>
<keyword evidence="2" id="KW-0378">Hydrolase</keyword>
<comment type="caution">
    <text evidence="2">The sequence shown here is derived from an EMBL/GenBank/DDBJ whole genome shotgun (WGS) entry which is preliminary data.</text>
</comment>
<name>A0A9X2KS46_9GAMM</name>
<gene>
    <name evidence="2" type="ORF">M6D89_00310</name>
</gene>
<dbReference type="GO" id="GO:0005840">
    <property type="term" value="C:ribosome"/>
    <property type="evidence" value="ECO:0007669"/>
    <property type="project" value="TreeGrafter"/>
</dbReference>
<dbReference type="GO" id="GO:0005829">
    <property type="term" value="C:cytosol"/>
    <property type="evidence" value="ECO:0007669"/>
    <property type="project" value="TreeGrafter"/>
</dbReference>
<dbReference type="NCBIfam" id="NF008769">
    <property type="entry name" value="PRK11798.2-5"/>
    <property type="match status" value="1"/>
</dbReference>
<keyword evidence="3" id="KW-1185">Reference proteome</keyword>
<protein>
    <submittedName>
        <fullName evidence="2">ClpXP protease specificity-enhancing factor</fullName>
    </submittedName>
</protein>
<dbReference type="PANTHER" id="PTHR37486">
    <property type="entry name" value="STRINGENT STARVATION PROTEIN B"/>
    <property type="match status" value="1"/>
</dbReference>
<sequence>MSMSSSRPYMIRALYEWIVDNACTPYMLVNAKATGVEVPQQHVNKEGQIVLNISPISVVDLDLGLEAITFNARFGGVPQDLFVPTYAVMGIYARENGQGMVFESEPEPEPPTPPEPSKPEGSEEKRPSLRVVK</sequence>
<organism evidence="2 3">
    <name type="scientific">Gilvimarinus xylanilyticus</name>
    <dbReference type="NCBI Taxonomy" id="2944139"/>
    <lineage>
        <taxon>Bacteria</taxon>
        <taxon>Pseudomonadati</taxon>
        <taxon>Pseudomonadota</taxon>
        <taxon>Gammaproteobacteria</taxon>
        <taxon>Cellvibrionales</taxon>
        <taxon>Cellvibrionaceae</taxon>
        <taxon>Gilvimarinus</taxon>
    </lineage>
</organism>
<dbReference type="GO" id="GO:0045732">
    <property type="term" value="P:positive regulation of protein catabolic process"/>
    <property type="evidence" value="ECO:0007669"/>
    <property type="project" value="TreeGrafter"/>
</dbReference>
<dbReference type="SUPFAM" id="SSF101738">
    <property type="entry name" value="SspB-like"/>
    <property type="match status" value="1"/>
</dbReference>
<dbReference type="InterPro" id="IPR036760">
    <property type="entry name" value="SspB-like_sf"/>
</dbReference>
<evidence type="ECO:0000256" key="1">
    <source>
        <dbReference type="SAM" id="MobiDB-lite"/>
    </source>
</evidence>
<accession>A0A9X2KS46</accession>